<sequence length="235" mass="27313">MTDKIQAYLQAGQMTVANLLLAHYAEIGMTDTEFVLFLQIDSYRQRGNVFPDLQVIAQSMGKSLDEVYLVLQAMIEKNLIMIEQVTNQDGKKQDRYNLDNVTDKLFGKIIQKQNIQEQATQVLTEKTLFMNLEKEFGRALSPIEFETVKTWIDDDNYSIELIMQALREAVLNQAYSLKYMDRILISWEKQNIKTIQDVKRMREMHEQRKANAKPQPSSQPNKAAAPRVPLYDWTD</sequence>
<evidence type="ECO:0000256" key="2">
    <source>
        <dbReference type="SAM" id="MobiDB-lite"/>
    </source>
</evidence>
<organism evidence="5 6">
    <name type="scientific">Ligilactobacillus ceti DSM 22408</name>
    <dbReference type="NCBI Taxonomy" id="1122146"/>
    <lineage>
        <taxon>Bacteria</taxon>
        <taxon>Bacillati</taxon>
        <taxon>Bacillota</taxon>
        <taxon>Bacilli</taxon>
        <taxon>Lactobacillales</taxon>
        <taxon>Lactobacillaceae</taxon>
        <taxon>Ligilactobacillus</taxon>
    </lineage>
</organism>
<dbReference type="EMBL" id="JQBZ01000025">
    <property type="protein sequence ID" value="KRN88903.1"/>
    <property type="molecule type" value="Genomic_DNA"/>
</dbReference>
<dbReference type="PANTHER" id="PTHR37293">
    <property type="entry name" value="PHAGE REPLICATION PROTEIN-RELATED"/>
    <property type="match status" value="1"/>
</dbReference>
<dbReference type="PANTHER" id="PTHR37293:SF6">
    <property type="entry name" value="DNA REPLICATION PROTEIN DNAD"/>
    <property type="match status" value="1"/>
</dbReference>
<evidence type="ECO:0000256" key="1">
    <source>
        <dbReference type="ARBA" id="ARBA00093462"/>
    </source>
</evidence>
<feature type="domain" description="DnaD N-terminal" evidence="4">
    <location>
        <begin position="17"/>
        <end position="115"/>
    </location>
</feature>
<accession>A0A0R2KRJ0</accession>
<reference evidence="5 6" key="1">
    <citation type="journal article" date="2015" name="Genome Announc.">
        <title>Expanding the biotechnology potential of lactobacilli through comparative genomics of 213 strains and associated genera.</title>
        <authorList>
            <person name="Sun Z."/>
            <person name="Harris H.M."/>
            <person name="McCann A."/>
            <person name="Guo C."/>
            <person name="Argimon S."/>
            <person name="Zhang W."/>
            <person name="Yang X."/>
            <person name="Jeffery I.B."/>
            <person name="Cooney J.C."/>
            <person name="Kagawa T.F."/>
            <person name="Liu W."/>
            <person name="Song Y."/>
            <person name="Salvetti E."/>
            <person name="Wrobel A."/>
            <person name="Rasinkangas P."/>
            <person name="Parkhill J."/>
            <person name="Rea M.C."/>
            <person name="O'Sullivan O."/>
            <person name="Ritari J."/>
            <person name="Douillard F.P."/>
            <person name="Paul Ross R."/>
            <person name="Yang R."/>
            <person name="Briner A.E."/>
            <person name="Felis G.E."/>
            <person name="de Vos W.M."/>
            <person name="Barrangou R."/>
            <person name="Klaenhammer T.R."/>
            <person name="Caufield P.W."/>
            <person name="Cui Y."/>
            <person name="Zhang H."/>
            <person name="O'Toole P.W."/>
        </authorList>
    </citation>
    <scope>NUCLEOTIDE SEQUENCE [LARGE SCALE GENOMIC DNA]</scope>
    <source>
        <strain evidence="5 6">DSM 22408</strain>
    </source>
</reference>
<dbReference type="InterPro" id="IPR053162">
    <property type="entry name" value="DnaD"/>
</dbReference>
<dbReference type="Proteomes" id="UP000051500">
    <property type="component" value="Unassembled WGS sequence"/>
</dbReference>
<feature type="domain" description="DnaB/C C-terminal" evidence="3">
    <location>
        <begin position="131"/>
        <end position="200"/>
    </location>
</feature>
<dbReference type="eggNOG" id="COG3935">
    <property type="taxonomic scope" value="Bacteria"/>
</dbReference>
<dbReference type="NCBIfam" id="TIGR01446">
    <property type="entry name" value="DnaD_dom"/>
    <property type="match status" value="1"/>
</dbReference>
<dbReference type="InterPro" id="IPR006343">
    <property type="entry name" value="DnaB/C_C"/>
</dbReference>
<dbReference type="InterPro" id="IPR053843">
    <property type="entry name" value="DnaD_N"/>
</dbReference>
<protein>
    <submittedName>
        <fullName evidence="5">Dna replication protein dnad</fullName>
    </submittedName>
</protein>
<dbReference type="SUPFAM" id="SSF158499">
    <property type="entry name" value="DnaD domain-like"/>
    <property type="match status" value="1"/>
</dbReference>
<dbReference type="AlphaFoldDB" id="A0A0R2KRJ0"/>
<dbReference type="Gene3D" id="1.10.10.630">
    <property type="entry name" value="DnaD domain-like"/>
    <property type="match status" value="1"/>
</dbReference>
<proteinExistence type="inferred from homology"/>
<dbReference type="RefSeq" id="WP_027107307.1">
    <property type="nucleotide sequence ID" value="NZ_JQBZ01000025.1"/>
</dbReference>
<dbReference type="STRING" id="1122146.IV53_GL000873"/>
<keyword evidence="6" id="KW-1185">Reference proteome</keyword>
<comment type="similarity">
    <text evidence="1">Belongs to the DnaB/DnaD family.</text>
</comment>
<evidence type="ECO:0000259" key="3">
    <source>
        <dbReference type="Pfam" id="PF07261"/>
    </source>
</evidence>
<dbReference type="InterPro" id="IPR036388">
    <property type="entry name" value="WH-like_DNA-bd_sf"/>
</dbReference>
<evidence type="ECO:0000259" key="4">
    <source>
        <dbReference type="Pfam" id="PF21984"/>
    </source>
</evidence>
<feature type="region of interest" description="Disordered" evidence="2">
    <location>
        <begin position="201"/>
        <end position="235"/>
    </location>
</feature>
<dbReference type="Pfam" id="PF21984">
    <property type="entry name" value="DnaD_N"/>
    <property type="match status" value="1"/>
</dbReference>
<evidence type="ECO:0000313" key="6">
    <source>
        <dbReference type="Proteomes" id="UP000051500"/>
    </source>
</evidence>
<dbReference type="InterPro" id="IPR034829">
    <property type="entry name" value="DnaD-like_sf"/>
</dbReference>
<dbReference type="Pfam" id="PF07261">
    <property type="entry name" value="DnaB_2"/>
    <property type="match status" value="1"/>
</dbReference>
<gene>
    <name evidence="5" type="ORF">IV53_GL000873</name>
</gene>
<dbReference type="Gene3D" id="1.10.10.10">
    <property type="entry name" value="Winged helix-like DNA-binding domain superfamily/Winged helix DNA-binding domain"/>
    <property type="match status" value="1"/>
</dbReference>
<evidence type="ECO:0000313" key="5">
    <source>
        <dbReference type="EMBL" id="KRN88903.1"/>
    </source>
</evidence>
<dbReference type="OrthoDB" id="9770238at2"/>
<comment type="caution">
    <text evidence="5">The sequence shown here is derived from an EMBL/GenBank/DDBJ whole genome shotgun (WGS) entry which is preliminary data.</text>
</comment>
<dbReference type="PATRIC" id="fig|1122146.4.peg.907"/>
<name>A0A0R2KRJ0_9LACO</name>